<organism evidence="2">
    <name type="scientific">Lygus hesperus</name>
    <name type="common">Western plant bug</name>
    <dbReference type="NCBI Taxonomy" id="30085"/>
    <lineage>
        <taxon>Eukaryota</taxon>
        <taxon>Metazoa</taxon>
        <taxon>Ecdysozoa</taxon>
        <taxon>Arthropoda</taxon>
        <taxon>Hexapoda</taxon>
        <taxon>Insecta</taxon>
        <taxon>Pterygota</taxon>
        <taxon>Neoptera</taxon>
        <taxon>Paraneoptera</taxon>
        <taxon>Hemiptera</taxon>
        <taxon>Heteroptera</taxon>
        <taxon>Panheteroptera</taxon>
        <taxon>Cimicomorpha</taxon>
        <taxon>Miridae</taxon>
        <taxon>Mirini</taxon>
        <taxon>Lygus</taxon>
    </lineage>
</organism>
<proteinExistence type="predicted"/>
<dbReference type="EMBL" id="GDHC01002355">
    <property type="protein sequence ID" value="JAQ16274.1"/>
    <property type="molecule type" value="Transcribed_RNA"/>
</dbReference>
<reference evidence="2" key="1">
    <citation type="journal article" date="2016" name="Gigascience">
        <title>De novo construction of an expanded transcriptome assembly for the western tarnished plant bug, Lygus hesperus.</title>
        <authorList>
            <person name="Tassone E.E."/>
            <person name="Geib S.M."/>
            <person name="Hall B."/>
            <person name="Fabrick J.A."/>
            <person name="Brent C.S."/>
            <person name="Hull J.J."/>
        </authorList>
    </citation>
    <scope>NUCLEOTIDE SEQUENCE</scope>
</reference>
<sequence>SIILPSSCFLVFFFIDIGPIVLCGLNAGPHSRARSHYCKPRGFLAAGLPPWPGAPLLSKPGGIELPRCHHVDGQLSADAWSTRTHLRTVSPALKPSSTSDFQVAGLQEHAATPSRGRVAWNSVIPVEEEQEAGESTMSILMMSIA</sequence>
<feature type="non-terminal residue" evidence="2">
    <location>
        <position position="145"/>
    </location>
</feature>
<evidence type="ECO:0000313" key="2">
    <source>
        <dbReference type="EMBL" id="JAQ16274.1"/>
    </source>
</evidence>
<dbReference type="AlphaFoldDB" id="A0A146M942"/>
<gene>
    <name evidence="2" type="ORF">g.19492</name>
</gene>
<keyword evidence="1" id="KW-0732">Signal</keyword>
<feature type="signal peptide" evidence="1">
    <location>
        <begin position="1"/>
        <end position="23"/>
    </location>
</feature>
<feature type="chain" id="PRO_5007527701" evidence="1">
    <location>
        <begin position="24"/>
        <end position="145"/>
    </location>
</feature>
<accession>A0A146M942</accession>
<name>A0A146M942_LYGHE</name>
<protein>
    <submittedName>
        <fullName evidence="2">Uncharacterized protein</fullName>
    </submittedName>
</protein>
<feature type="non-terminal residue" evidence="2">
    <location>
        <position position="1"/>
    </location>
</feature>
<evidence type="ECO:0000256" key="1">
    <source>
        <dbReference type="SAM" id="SignalP"/>
    </source>
</evidence>